<evidence type="ECO:0000256" key="2">
    <source>
        <dbReference type="ARBA" id="ARBA00022908"/>
    </source>
</evidence>
<evidence type="ECO:0000313" key="12">
    <source>
        <dbReference type="Proteomes" id="UP001220209"/>
    </source>
</evidence>
<keyword evidence="11" id="KW-1185">Reference proteome</keyword>
<name>A0A1E3FKL5_9BURK</name>
<evidence type="ECO:0000313" key="10">
    <source>
        <dbReference type="Proteomes" id="UP000611459"/>
    </source>
</evidence>
<feature type="domain" description="Core-binding (CB)" evidence="6">
    <location>
        <begin position="52"/>
        <end position="136"/>
    </location>
</feature>
<evidence type="ECO:0000259" key="6">
    <source>
        <dbReference type="PROSITE" id="PS51900"/>
    </source>
</evidence>
<comment type="similarity">
    <text evidence="1">Belongs to the 'phage' integrase family.</text>
</comment>
<sequence length="421" mass="47963">MARLEYIRYEFFDASLSDNDELDWIKQSKTPIDRLPQIFWNDGSSWHEANLWALDRAASNRIDVETSKRTMKHLHHYANFLESREIDWRHFPVRKDTQVLRMYRKRLIEERDDGILASTTASNCMSTVIQFYRFADAHNLVDANAPMWINQLAVIPFHDATGFKRTMVRLSCDLSIPNRKRVGNLLEDGLLPLRSDHMSKLLAYTAKHETNELHLMLSAGFFTGARLGTVTTLTVTSVHTAREDPHTPGVFRLPVGPGTGVATKFSVAGELVVPEALLVDLKAYASSTTRLLREAKAKAEHKNLLFLSRRAQPYTVGTVDRLVNEMRKRAVNAGMQFMEHFKFHQSRATFGTWLTQLLLESCTDTAEAIGIVRDAMLHKDERTTFGYIKFLENTRAKKQAAADFNEAFTGLGNRNWNDADA</sequence>
<evidence type="ECO:0000313" key="11">
    <source>
        <dbReference type="Proteomes" id="UP000664048"/>
    </source>
</evidence>
<evidence type="ECO:0000256" key="5">
    <source>
        <dbReference type="PROSITE-ProRule" id="PRU01248"/>
    </source>
</evidence>
<dbReference type="PROSITE" id="PS51900">
    <property type="entry name" value="CB"/>
    <property type="match status" value="1"/>
</dbReference>
<dbReference type="GO" id="GO:0015074">
    <property type="term" value="P:DNA integration"/>
    <property type="evidence" value="ECO:0007669"/>
    <property type="project" value="UniProtKB-KW"/>
</dbReference>
<reference evidence="7" key="1">
    <citation type="submission" date="2021-01" db="EMBL/GenBank/DDBJ databases">
        <title>Outbreak of Burkholderia contaminns endophthalmitis traced to a clinical ventilation system.</title>
        <authorList>
            <person name="Lipuma J."/>
            <person name="Spilker T."/>
            <person name="Kratholm J."/>
        </authorList>
    </citation>
    <scope>NUCLEOTIDE SEQUENCE</scope>
    <source>
        <strain evidence="7">HI4954</strain>
    </source>
</reference>
<reference evidence="8 11" key="2">
    <citation type="submission" date="2021-03" db="EMBL/GenBank/DDBJ databases">
        <title>Clinical course, treatment and visual outcome of an outbreak of Burkholderia contaminans endophthalmitis following cataract surgery.</title>
        <authorList>
            <person name="Lind C."/>
            <person name="Olsen K."/>
            <person name="Angelsen N.K."/>
            <person name="Krefting E.A."/>
            <person name="Fossen K."/>
            <person name="Gravningen K."/>
            <person name="Depoorter E."/>
            <person name="Vandamme P."/>
            <person name="Bertelsen G."/>
        </authorList>
    </citation>
    <scope>NUCLEOTIDE SEQUENCE [LARGE SCALE GENOMIC DNA]</scope>
    <source>
        <strain evidence="8 11">51242556</strain>
    </source>
</reference>
<evidence type="ECO:0000256" key="1">
    <source>
        <dbReference type="ARBA" id="ARBA00008857"/>
    </source>
</evidence>
<dbReference type="InterPro" id="IPR002104">
    <property type="entry name" value="Integrase_catalytic"/>
</dbReference>
<dbReference type="OrthoDB" id="8823540at2"/>
<dbReference type="InterPro" id="IPR013762">
    <property type="entry name" value="Integrase-like_cat_sf"/>
</dbReference>
<dbReference type="EMBL" id="JAGEMX010000013">
    <property type="protein sequence ID" value="MBO1833756.1"/>
    <property type="molecule type" value="Genomic_DNA"/>
</dbReference>
<evidence type="ECO:0000313" key="8">
    <source>
        <dbReference type="EMBL" id="MBO1833756.1"/>
    </source>
</evidence>
<dbReference type="Gene3D" id="1.10.443.10">
    <property type="entry name" value="Intergrase catalytic core"/>
    <property type="match status" value="1"/>
</dbReference>
<dbReference type="InterPro" id="IPR044068">
    <property type="entry name" value="CB"/>
</dbReference>
<evidence type="ECO:0000313" key="9">
    <source>
        <dbReference type="EMBL" id="WFN18806.1"/>
    </source>
</evidence>
<accession>A0A1E3FKL5</accession>
<dbReference type="Pfam" id="PF00589">
    <property type="entry name" value="Phage_integrase"/>
    <property type="match status" value="1"/>
</dbReference>
<keyword evidence="4" id="KW-0233">DNA recombination</keyword>
<dbReference type="SUPFAM" id="SSF56349">
    <property type="entry name" value="DNA breaking-rejoining enzymes"/>
    <property type="match status" value="1"/>
</dbReference>
<gene>
    <name evidence="8" type="ORF">J4M89_30685</name>
    <name evidence="7" type="ORF">JIN94_35475</name>
    <name evidence="9" type="ORF">LXE91_07270</name>
</gene>
<dbReference type="InterPro" id="IPR050090">
    <property type="entry name" value="Tyrosine_recombinase_XerCD"/>
</dbReference>
<reference evidence="9 12" key="3">
    <citation type="submission" date="2021-12" db="EMBL/GenBank/DDBJ databases">
        <title>Genomic and phenotypic characterization of three Burkholderia contaminans isolates recovered from different sources.</title>
        <authorList>
            <person name="Lopez De Volder A."/>
            <person name="Fan Y."/>
            <person name="Nunvar J."/>
            <person name="Herrera T."/>
            <person name="Timp W."/>
            <person name="Degrossi J."/>
        </authorList>
    </citation>
    <scope>NUCLEOTIDE SEQUENCE [LARGE SCALE GENOMIC DNA]</scope>
    <source>
        <strain evidence="9 12">LMG 23361</strain>
    </source>
</reference>
<keyword evidence="2" id="KW-0229">DNA integration</keyword>
<dbReference type="InterPro" id="IPR011010">
    <property type="entry name" value="DNA_brk_join_enz"/>
</dbReference>
<evidence type="ECO:0000256" key="3">
    <source>
        <dbReference type="ARBA" id="ARBA00023125"/>
    </source>
</evidence>
<dbReference type="PANTHER" id="PTHR30349">
    <property type="entry name" value="PHAGE INTEGRASE-RELATED"/>
    <property type="match status" value="1"/>
</dbReference>
<evidence type="ECO:0000256" key="4">
    <source>
        <dbReference type="ARBA" id="ARBA00023172"/>
    </source>
</evidence>
<dbReference type="RefSeq" id="WP_039352164.1">
    <property type="nucleotide sequence ID" value="NZ_AP018358.1"/>
</dbReference>
<dbReference type="GeneID" id="93193272"/>
<evidence type="ECO:0000313" key="7">
    <source>
        <dbReference type="EMBL" id="MBK1935199.1"/>
    </source>
</evidence>
<protein>
    <submittedName>
        <fullName evidence="9">Site-specific integrase</fullName>
    </submittedName>
    <submittedName>
        <fullName evidence="7">Tyrosine-type recombinase/integrase</fullName>
    </submittedName>
</protein>
<organism evidence="7 10">
    <name type="scientific">Burkholderia contaminans</name>
    <dbReference type="NCBI Taxonomy" id="488447"/>
    <lineage>
        <taxon>Bacteria</taxon>
        <taxon>Pseudomonadati</taxon>
        <taxon>Pseudomonadota</taxon>
        <taxon>Betaproteobacteria</taxon>
        <taxon>Burkholderiales</taxon>
        <taxon>Burkholderiaceae</taxon>
        <taxon>Burkholderia</taxon>
        <taxon>Burkholderia cepacia complex</taxon>
    </lineage>
</organism>
<dbReference type="EMBL" id="CP090640">
    <property type="protein sequence ID" value="WFN18806.1"/>
    <property type="molecule type" value="Genomic_DNA"/>
</dbReference>
<dbReference type="EMBL" id="JAENIB010000028">
    <property type="protein sequence ID" value="MBK1935199.1"/>
    <property type="molecule type" value="Genomic_DNA"/>
</dbReference>
<dbReference type="GO" id="GO:0006310">
    <property type="term" value="P:DNA recombination"/>
    <property type="evidence" value="ECO:0007669"/>
    <property type="project" value="UniProtKB-KW"/>
</dbReference>
<dbReference type="PANTHER" id="PTHR30349:SF41">
    <property type="entry name" value="INTEGRASE_RECOMBINASE PROTEIN MJ0367-RELATED"/>
    <property type="match status" value="1"/>
</dbReference>
<dbReference type="Proteomes" id="UP000664048">
    <property type="component" value="Unassembled WGS sequence"/>
</dbReference>
<dbReference type="AlphaFoldDB" id="A0A1E3FKL5"/>
<dbReference type="Proteomes" id="UP000611459">
    <property type="component" value="Unassembled WGS sequence"/>
</dbReference>
<proteinExistence type="inferred from homology"/>
<dbReference type="Proteomes" id="UP001220209">
    <property type="component" value="Chromosome 1"/>
</dbReference>
<dbReference type="GO" id="GO:0003677">
    <property type="term" value="F:DNA binding"/>
    <property type="evidence" value="ECO:0007669"/>
    <property type="project" value="UniProtKB-UniRule"/>
</dbReference>
<keyword evidence="3 5" id="KW-0238">DNA-binding</keyword>